<evidence type="ECO:0000256" key="4">
    <source>
        <dbReference type="ARBA" id="ARBA00022596"/>
    </source>
</evidence>
<proteinExistence type="inferred from homology"/>
<comment type="subcellular location">
    <subcellularLocation>
        <location evidence="1 11">Cell membrane</location>
        <topology evidence="1 11">Multi-pass membrane protein</topology>
    </subcellularLocation>
</comment>
<keyword evidence="3" id="KW-1003">Cell membrane</keyword>
<reference evidence="14" key="1">
    <citation type="journal article" date="2018" name="MSphere">
        <title>Fusobacterium Genomics Using MinION and Illumina Sequencing Enables Genome Completion and Correction.</title>
        <authorList>
            <person name="Todd S.M."/>
            <person name="Settlage R.E."/>
            <person name="Lahmers K.K."/>
            <person name="Slade D.J."/>
        </authorList>
    </citation>
    <scope>NUCLEOTIDE SEQUENCE [LARGE SCALE GENOMIC DNA]</scope>
    <source>
        <strain evidence="14">ATCC 27725</strain>
    </source>
</reference>
<dbReference type="InterPro" id="IPR050045">
    <property type="entry name" value="Opp2B"/>
</dbReference>
<evidence type="ECO:0000256" key="9">
    <source>
        <dbReference type="ARBA" id="ARBA00023136"/>
    </source>
</evidence>
<evidence type="ECO:0000259" key="12">
    <source>
        <dbReference type="PROSITE" id="PS50928"/>
    </source>
</evidence>
<dbReference type="Pfam" id="PF00528">
    <property type="entry name" value="BPD_transp_1"/>
    <property type="match status" value="1"/>
</dbReference>
<comment type="similarity">
    <text evidence="10">Belongs to the binding-protein-dependent transport system permease family. OppBC subfamily.</text>
</comment>
<evidence type="ECO:0000256" key="1">
    <source>
        <dbReference type="ARBA" id="ARBA00004651"/>
    </source>
</evidence>
<dbReference type="Proteomes" id="UP000241238">
    <property type="component" value="Chromosome"/>
</dbReference>
<dbReference type="EMBL" id="CP028103">
    <property type="protein sequence ID" value="AVQ30887.1"/>
    <property type="molecule type" value="Genomic_DNA"/>
</dbReference>
<dbReference type="InterPro" id="IPR045621">
    <property type="entry name" value="BPD_transp_1_N"/>
</dbReference>
<evidence type="ECO:0000256" key="2">
    <source>
        <dbReference type="ARBA" id="ARBA00022448"/>
    </source>
</evidence>
<organism evidence="13 14">
    <name type="scientific">Fusobacterium varium ATCC 27725</name>
    <dbReference type="NCBI Taxonomy" id="469618"/>
    <lineage>
        <taxon>Bacteria</taxon>
        <taxon>Fusobacteriati</taxon>
        <taxon>Fusobacteriota</taxon>
        <taxon>Fusobacteriia</taxon>
        <taxon>Fusobacteriales</taxon>
        <taxon>Fusobacteriaceae</taxon>
        <taxon>Fusobacterium</taxon>
    </lineage>
</organism>
<dbReference type="SUPFAM" id="SSF161098">
    <property type="entry name" value="MetI-like"/>
    <property type="match status" value="1"/>
</dbReference>
<feature type="transmembrane region" description="Helical" evidence="11">
    <location>
        <begin position="232"/>
        <end position="258"/>
    </location>
</feature>
<dbReference type="Pfam" id="PF19300">
    <property type="entry name" value="BPD_transp_1_N"/>
    <property type="match status" value="1"/>
</dbReference>
<dbReference type="PROSITE" id="PS50928">
    <property type="entry name" value="ABC_TM1"/>
    <property type="match status" value="1"/>
</dbReference>
<evidence type="ECO:0000256" key="8">
    <source>
        <dbReference type="ARBA" id="ARBA00023112"/>
    </source>
</evidence>
<dbReference type="Gene3D" id="1.10.3720.10">
    <property type="entry name" value="MetI-like"/>
    <property type="match status" value="1"/>
</dbReference>
<sequence>MELKKIFEKIFQIGIVLFGISFLTFALIYLSPGDPAEIMLTACGNIPTPELLTQTRIELGLDKPFLTQYGEWLLKICKGDMGYSYSLKVPVWGKLVSNFFITLKLAIASLVLMVVISIPLGVLAAVNRNKKIDYFVRAFTFIGISVPSFWLGLIFLSIFGVKLKLVPIAGGTANLKALILPAVTLALAMSAKYTRQVRTTILDELRQDYVIGARIRGMSERIIMIKHVLPNVLLPLVTLLGLSLGSLLSGTAVIEIVYNWPGMGSMAVKAISSHDYPLVQGYVLFVALFYMIINLIVDSSYKYLDPRLGEKH</sequence>
<keyword evidence="14" id="KW-1185">Reference proteome</keyword>
<keyword evidence="5 11" id="KW-0812">Transmembrane</keyword>
<evidence type="ECO:0000256" key="7">
    <source>
        <dbReference type="ARBA" id="ARBA00023065"/>
    </source>
</evidence>
<keyword evidence="7" id="KW-0406">Ion transport</keyword>
<keyword evidence="4" id="KW-0533">Nickel</keyword>
<evidence type="ECO:0000256" key="10">
    <source>
        <dbReference type="ARBA" id="ARBA00024202"/>
    </source>
</evidence>
<feature type="transmembrane region" description="Helical" evidence="11">
    <location>
        <begin position="165"/>
        <end position="188"/>
    </location>
</feature>
<keyword evidence="8" id="KW-0921">Nickel transport</keyword>
<dbReference type="PANTHER" id="PTHR43163">
    <property type="entry name" value="DIPEPTIDE TRANSPORT SYSTEM PERMEASE PROTEIN DPPB-RELATED"/>
    <property type="match status" value="1"/>
</dbReference>
<name>A0ABN5JK41_FUSVA</name>
<dbReference type="InterPro" id="IPR035906">
    <property type="entry name" value="MetI-like_sf"/>
</dbReference>
<dbReference type="NCBIfam" id="NF045470">
    <property type="entry name" value="Opp2B"/>
    <property type="match status" value="1"/>
</dbReference>
<feature type="transmembrane region" description="Helical" evidence="11">
    <location>
        <begin position="99"/>
        <end position="126"/>
    </location>
</feature>
<evidence type="ECO:0000256" key="5">
    <source>
        <dbReference type="ARBA" id="ARBA00022692"/>
    </source>
</evidence>
<evidence type="ECO:0000256" key="6">
    <source>
        <dbReference type="ARBA" id="ARBA00022989"/>
    </source>
</evidence>
<evidence type="ECO:0000313" key="13">
    <source>
        <dbReference type="EMBL" id="AVQ30887.1"/>
    </source>
</evidence>
<evidence type="ECO:0000313" key="14">
    <source>
        <dbReference type="Proteomes" id="UP000241238"/>
    </source>
</evidence>
<dbReference type="RefSeq" id="WP_005949849.1">
    <property type="nucleotide sequence ID" value="NZ_CP028103.1"/>
</dbReference>
<feature type="transmembrane region" description="Helical" evidence="11">
    <location>
        <begin position="12"/>
        <end position="30"/>
    </location>
</feature>
<feature type="domain" description="ABC transmembrane type-1" evidence="12">
    <location>
        <begin position="99"/>
        <end position="297"/>
    </location>
</feature>
<accession>A0ABN5JK41</accession>
<gene>
    <name evidence="13" type="ORF">C4N18_06555</name>
</gene>
<keyword evidence="6 11" id="KW-1133">Transmembrane helix</keyword>
<dbReference type="CDD" id="cd06261">
    <property type="entry name" value="TM_PBP2"/>
    <property type="match status" value="1"/>
</dbReference>
<feature type="transmembrane region" description="Helical" evidence="11">
    <location>
        <begin position="138"/>
        <end position="159"/>
    </location>
</feature>
<dbReference type="PANTHER" id="PTHR43163:SF6">
    <property type="entry name" value="DIPEPTIDE TRANSPORT SYSTEM PERMEASE PROTEIN DPPB-RELATED"/>
    <property type="match status" value="1"/>
</dbReference>
<keyword evidence="9 11" id="KW-0472">Membrane</keyword>
<keyword evidence="2 11" id="KW-0813">Transport</keyword>
<feature type="transmembrane region" description="Helical" evidence="11">
    <location>
        <begin position="278"/>
        <end position="297"/>
    </location>
</feature>
<protein>
    <submittedName>
        <fullName evidence="13">ABC transporter permease</fullName>
    </submittedName>
</protein>
<evidence type="ECO:0000256" key="11">
    <source>
        <dbReference type="RuleBase" id="RU363032"/>
    </source>
</evidence>
<dbReference type="GeneID" id="77467649"/>
<dbReference type="InterPro" id="IPR000515">
    <property type="entry name" value="MetI-like"/>
</dbReference>
<evidence type="ECO:0000256" key="3">
    <source>
        <dbReference type="ARBA" id="ARBA00022475"/>
    </source>
</evidence>